<keyword evidence="2" id="KW-0963">Cytoplasm</keyword>
<keyword evidence="2" id="KW-0460">Magnesium</keyword>
<feature type="binding site" evidence="2">
    <location>
        <position position="21"/>
    </location>
    <ligand>
        <name>Mg(2+)</name>
        <dbReference type="ChEBI" id="CHEBI:18420"/>
    </ligand>
</feature>
<feature type="binding site" evidence="2">
    <location>
        <position position="51"/>
    </location>
    <ligand>
        <name>ATP</name>
        <dbReference type="ChEBI" id="CHEBI:30616"/>
    </ligand>
</feature>
<dbReference type="GO" id="GO:0005524">
    <property type="term" value="F:ATP binding"/>
    <property type="evidence" value="ECO:0007669"/>
    <property type="project" value="UniProtKB-UniRule"/>
</dbReference>
<protein>
    <recommendedName>
        <fullName evidence="2">ATP-dependent dethiobiotin synthetase BioD</fullName>
        <ecNumber evidence="2">6.3.3.3</ecNumber>
    </recommendedName>
    <alternativeName>
        <fullName evidence="2">DTB synthetase</fullName>
        <shortName evidence="2">DTBS</shortName>
    </alternativeName>
    <alternativeName>
        <fullName evidence="2">Dethiobiotin synthase</fullName>
    </alternativeName>
</protein>
<dbReference type="GO" id="GO:0004141">
    <property type="term" value="F:dethiobiotin synthase activity"/>
    <property type="evidence" value="ECO:0007669"/>
    <property type="project" value="UniProtKB-UniRule"/>
</dbReference>
<comment type="pathway">
    <text evidence="2">Cofactor biosynthesis; biotin biosynthesis; biotin from 7,8-diaminononanoate: step 1/2.</text>
</comment>
<evidence type="ECO:0000313" key="3">
    <source>
        <dbReference type="EMBL" id="ADI21513.1"/>
    </source>
</evidence>
<sequence>MGIMTDQVVFVTGTDTGSGKTVLTSLLLQHLRKRGFNALAMKPVCTGPRDDVNLLQSLQGNKLSDECINPFHYKIPAAPVVAANRCKRKVKVQDVLRSINRVKEHCDILLVEGAGGLMVPLNVQGHTWADLLKKLKCSTIVAAPNKLGVINSTLLTVDKLNLIGIKDVAVSLINFDKRGRKAIPERTNYGVLGKILNKTPIFEIPYLGRGSIKKAQIVQGSKKIEKVLAQITNTV</sequence>
<dbReference type="GO" id="GO:0005829">
    <property type="term" value="C:cytosol"/>
    <property type="evidence" value="ECO:0007669"/>
    <property type="project" value="TreeGrafter"/>
</dbReference>
<dbReference type="EMBL" id="GU567957">
    <property type="protein sequence ID" value="ADI21513.1"/>
    <property type="molecule type" value="Genomic_DNA"/>
</dbReference>
<dbReference type="UniPathway" id="UPA00078">
    <property type="reaction ID" value="UER00161"/>
</dbReference>
<dbReference type="PANTHER" id="PTHR43210:SF5">
    <property type="entry name" value="DETHIOBIOTIN SYNTHETASE"/>
    <property type="match status" value="1"/>
</dbReference>
<comment type="function">
    <text evidence="2">Catalyzes a mechanistically unusual reaction, the ATP-dependent insertion of CO2 between the N7 and N8 nitrogen atoms of 7,8-diaminopelargonic acid (DAPA, also called 7,8-diammoniononanoate) to form a ureido ring.</text>
</comment>
<evidence type="ECO:0000256" key="2">
    <source>
        <dbReference type="HAMAP-Rule" id="MF_00336"/>
    </source>
</evidence>
<reference evidence="3" key="1">
    <citation type="submission" date="2010-01" db="EMBL/GenBank/DDBJ databases">
        <title>Genome fragments of uncultured bacteria from the North Pacific subtropical Gyre.</title>
        <authorList>
            <person name="Pham V.D."/>
            <person name="Delong E.F."/>
        </authorList>
    </citation>
    <scope>NUCLEOTIDE SEQUENCE</scope>
</reference>
<dbReference type="InterPro" id="IPR004472">
    <property type="entry name" value="DTB_synth_BioD"/>
</dbReference>
<dbReference type="NCBIfam" id="TIGR00347">
    <property type="entry name" value="bioD"/>
    <property type="match status" value="1"/>
</dbReference>
<feature type="binding site" evidence="2">
    <location>
        <begin position="173"/>
        <end position="174"/>
    </location>
    <ligand>
        <name>ATP</name>
        <dbReference type="ChEBI" id="CHEBI:30616"/>
    </ligand>
</feature>
<comment type="subcellular location">
    <subcellularLocation>
        <location evidence="2">Cytoplasm</location>
    </subcellularLocation>
</comment>
<accession>E7C239</accession>
<feature type="binding site" evidence="2">
    <location>
        <begin position="112"/>
        <end position="115"/>
    </location>
    <ligand>
        <name>ATP</name>
        <dbReference type="ChEBI" id="CHEBI:30616"/>
    </ligand>
</feature>
<comment type="cofactor">
    <cofactor evidence="2">
        <name>Mg(2+)</name>
        <dbReference type="ChEBI" id="CHEBI:18420"/>
    </cofactor>
</comment>
<feature type="active site" evidence="2">
    <location>
        <position position="42"/>
    </location>
</feature>
<dbReference type="GO" id="GO:0009102">
    <property type="term" value="P:biotin biosynthetic process"/>
    <property type="evidence" value="ECO:0007669"/>
    <property type="project" value="UniProtKB-UniRule"/>
</dbReference>
<dbReference type="HAMAP" id="MF_00336">
    <property type="entry name" value="BioD"/>
    <property type="match status" value="1"/>
</dbReference>
<comment type="catalytic activity">
    <reaction evidence="2">
        <text>(7R,8S)-7,8-diammoniononanoate + CO2 + ATP = (4R,5S)-dethiobiotin + ADP + phosphate + 3 H(+)</text>
        <dbReference type="Rhea" id="RHEA:15805"/>
        <dbReference type="ChEBI" id="CHEBI:15378"/>
        <dbReference type="ChEBI" id="CHEBI:16526"/>
        <dbReference type="ChEBI" id="CHEBI:30616"/>
        <dbReference type="ChEBI" id="CHEBI:43474"/>
        <dbReference type="ChEBI" id="CHEBI:149469"/>
        <dbReference type="ChEBI" id="CHEBI:149473"/>
        <dbReference type="ChEBI" id="CHEBI:456216"/>
        <dbReference type="EC" id="6.3.3.3"/>
    </reaction>
</comment>
<evidence type="ECO:0000256" key="1">
    <source>
        <dbReference type="ARBA" id="ARBA00022756"/>
    </source>
</evidence>
<dbReference type="AlphaFoldDB" id="E7C239"/>
<keyword evidence="2" id="KW-0436">Ligase</keyword>
<feature type="binding site" evidence="2">
    <location>
        <position position="112"/>
    </location>
    <ligand>
        <name>Mg(2+)</name>
        <dbReference type="ChEBI" id="CHEBI:18420"/>
    </ligand>
</feature>
<keyword evidence="2" id="KW-0067">ATP-binding</keyword>
<dbReference type="SUPFAM" id="SSF52540">
    <property type="entry name" value="P-loop containing nucleoside triphosphate hydrolases"/>
    <property type="match status" value="1"/>
</dbReference>
<keyword evidence="2" id="KW-0479">Metal-binding</keyword>
<comment type="caution">
    <text evidence="2">Lacks conserved residue(s) required for the propagation of feature annotation.</text>
</comment>
<name>E7C239_9BACT</name>
<dbReference type="PIRSF" id="PIRSF006755">
    <property type="entry name" value="DTB_synth"/>
    <property type="match status" value="1"/>
</dbReference>
<dbReference type="GO" id="GO:0000287">
    <property type="term" value="F:magnesium ion binding"/>
    <property type="evidence" value="ECO:0007669"/>
    <property type="project" value="UniProtKB-UniRule"/>
</dbReference>
<dbReference type="InterPro" id="IPR027417">
    <property type="entry name" value="P-loop_NTPase"/>
</dbReference>
<organism evidence="3">
    <name type="scientific">uncultured verrucomicrobium HF0070_15G23</name>
    <dbReference type="NCBI Taxonomy" id="723594"/>
    <lineage>
        <taxon>Bacteria</taxon>
        <taxon>Pseudomonadati</taxon>
        <taxon>Verrucomicrobiota</taxon>
        <taxon>environmental samples</taxon>
    </lineage>
</organism>
<dbReference type="EC" id="6.3.3.3" evidence="2"/>
<dbReference type="PANTHER" id="PTHR43210">
    <property type="entry name" value="DETHIOBIOTIN SYNTHETASE"/>
    <property type="match status" value="1"/>
</dbReference>
<proteinExistence type="inferred from homology"/>
<dbReference type="CDD" id="cd03109">
    <property type="entry name" value="DTBS"/>
    <property type="match status" value="1"/>
</dbReference>
<dbReference type="Gene3D" id="3.40.50.300">
    <property type="entry name" value="P-loop containing nucleotide triphosphate hydrolases"/>
    <property type="match status" value="1"/>
</dbReference>
<dbReference type="Pfam" id="PF13500">
    <property type="entry name" value="AAA_26"/>
    <property type="match status" value="1"/>
</dbReference>
<feature type="binding site" evidence="2">
    <location>
        <begin position="17"/>
        <end position="22"/>
    </location>
    <ligand>
        <name>ATP</name>
        <dbReference type="ChEBI" id="CHEBI:30616"/>
    </ligand>
</feature>
<keyword evidence="1 2" id="KW-0093">Biotin biosynthesis</keyword>
<keyword evidence="2" id="KW-0547">Nucleotide-binding</keyword>
<gene>
    <name evidence="2" type="primary">bioD</name>
</gene>
<comment type="similarity">
    <text evidence="2">Belongs to the dethiobiotin synthetase family.</text>
</comment>
<feature type="binding site" evidence="2">
    <location>
        <position position="51"/>
    </location>
    <ligand>
        <name>Mg(2+)</name>
        <dbReference type="ChEBI" id="CHEBI:18420"/>
    </ligand>
</feature>
<comment type="subunit">
    <text evidence="2">Homodimer.</text>
</comment>
<feature type="binding site" evidence="2">
    <location>
        <position position="46"/>
    </location>
    <ligand>
        <name>substrate</name>
    </ligand>
</feature>
<feature type="binding site" evidence="2">
    <location>
        <begin position="205"/>
        <end position="207"/>
    </location>
    <ligand>
        <name>ATP</name>
        <dbReference type="ChEBI" id="CHEBI:30616"/>
    </ligand>
</feature>